<dbReference type="FunFam" id="3.30.200.20:FF:000121">
    <property type="entry name" value="Ribosomal protein S6 kinase"/>
    <property type="match status" value="1"/>
</dbReference>
<evidence type="ECO:0000313" key="19">
    <source>
        <dbReference type="Proteomes" id="UP000314986"/>
    </source>
</evidence>
<dbReference type="InterPro" id="IPR000719">
    <property type="entry name" value="Prot_kinase_dom"/>
</dbReference>
<dbReference type="InterPro" id="IPR017441">
    <property type="entry name" value="Protein_kinase_ATP_BS"/>
</dbReference>
<dbReference type="FunFam" id="1.10.510.10:FF:000010">
    <property type="entry name" value="Ribosomal protein S6 kinase"/>
    <property type="match status" value="1"/>
</dbReference>
<dbReference type="PROSITE" id="PS00107">
    <property type="entry name" value="PROTEIN_KINASE_ATP"/>
    <property type="match status" value="2"/>
</dbReference>
<comment type="catalytic activity">
    <reaction evidence="11">
        <text>L-threonyl-[protein] + ATP = O-phospho-L-threonyl-[protein] + ADP + H(+)</text>
        <dbReference type="Rhea" id="RHEA:46608"/>
        <dbReference type="Rhea" id="RHEA-COMP:11060"/>
        <dbReference type="Rhea" id="RHEA-COMP:11605"/>
        <dbReference type="ChEBI" id="CHEBI:15378"/>
        <dbReference type="ChEBI" id="CHEBI:30013"/>
        <dbReference type="ChEBI" id="CHEBI:30616"/>
        <dbReference type="ChEBI" id="CHEBI:61977"/>
        <dbReference type="ChEBI" id="CHEBI:456216"/>
        <dbReference type="EC" id="2.7.11.1"/>
    </reaction>
</comment>
<organism evidence="18 19">
    <name type="scientific">Callorhinchus milii</name>
    <name type="common">Ghost shark</name>
    <dbReference type="NCBI Taxonomy" id="7868"/>
    <lineage>
        <taxon>Eukaryota</taxon>
        <taxon>Metazoa</taxon>
        <taxon>Chordata</taxon>
        <taxon>Craniata</taxon>
        <taxon>Vertebrata</taxon>
        <taxon>Chondrichthyes</taxon>
        <taxon>Holocephali</taxon>
        <taxon>Chimaeriformes</taxon>
        <taxon>Callorhinchidae</taxon>
        <taxon>Callorhinchus</taxon>
    </lineage>
</organism>
<protein>
    <recommendedName>
        <fullName evidence="3">non-specific serine/threonine protein kinase</fullName>
        <ecNumber evidence="3">2.7.11.1</ecNumber>
    </recommendedName>
</protein>
<evidence type="ECO:0000256" key="9">
    <source>
        <dbReference type="ARBA" id="ARBA00022777"/>
    </source>
</evidence>
<dbReference type="GeneTree" id="ENSGT00940000159956"/>
<proteinExistence type="inferred from homology"/>
<reference evidence="19" key="2">
    <citation type="journal article" date="2007" name="PLoS Biol.">
        <title>Survey sequencing and comparative analysis of the elephant shark (Callorhinchus milii) genome.</title>
        <authorList>
            <person name="Venkatesh B."/>
            <person name="Kirkness E.F."/>
            <person name="Loh Y.H."/>
            <person name="Halpern A.L."/>
            <person name="Lee A.P."/>
            <person name="Johnson J."/>
            <person name="Dandona N."/>
            <person name="Viswanathan L.D."/>
            <person name="Tay A."/>
            <person name="Venter J.C."/>
            <person name="Strausberg R.L."/>
            <person name="Brenner S."/>
        </authorList>
    </citation>
    <scope>NUCLEOTIDE SEQUENCE [LARGE SCALE GENOMIC DNA]</scope>
</reference>
<dbReference type="CDD" id="cd14091">
    <property type="entry name" value="STKc_RSK_C"/>
    <property type="match status" value="1"/>
</dbReference>
<evidence type="ECO:0000256" key="4">
    <source>
        <dbReference type="ARBA" id="ARBA00022527"/>
    </source>
</evidence>
<dbReference type="Proteomes" id="UP000314986">
    <property type="component" value="Unassembled WGS sequence"/>
</dbReference>
<evidence type="ECO:0000259" key="16">
    <source>
        <dbReference type="PROSITE" id="PS50011"/>
    </source>
</evidence>
<feature type="active site" description="Proton acceptor" evidence="13">
    <location>
        <position position="157"/>
    </location>
</feature>
<evidence type="ECO:0000256" key="8">
    <source>
        <dbReference type="ARBA" id="ARBA00022741"/>
    </source>
</evidence>
<dbReference type="SUPFAM" id="SSF56112">
    <property type="entry name" value="Protein kinase-like (PK-like)"/>
    <property type="match status" value="2"/>
</dbReference>
<feature type="binding site" evidence="14 15">
    <location>
        <position position="64"/>
    </location>
    <ligand>
        <name>ATP</name>
        <dbReference type="ChEBI" id="CHEBI:30616"/>
    </ligand>
</feature>
<dbReference type="Pfam" id="PF00069">
    <property type="entry name" value="Pkinase"/>
    <property type="match status" value="2"/>
</dbReference>
<evidence type="ECO:0000313" key="18">
    <source>
        <dbReference type="Ensembl" id="ENSCMIP00000009316.1"/>
    </source>
</evidence>
<dbReference type="InterPro" id="IPR041906">
    <property type="entry name" value="RSK_N"/>
</dbReference>
<evidence type="ECO:0000256" key="12">
    <source>
        <dbReference type="ARBA" id="ARBA00048679"/>
    </source>
</evidence>
<keyword evidence="8 14" id="KW-0547">Nucleotide-binding</keyword>
<feature type="domain" description="Protein kinase" evidence="16">
    <location>
        <begin position="32"/>
        <end position="291"/>
    </location>
</feature>
<evidence type="ECO:0000256" key="3">
    <source>
        <dbReference type="ARBA" id="ARBA00012513"/>
    </source>
</evidence>
<keyword evidence="6" id="KW-0808">Transferase</keyword>
<dbReference type="SMART" id="SM00220">
    <property type="entry name" value="S_TKc"/>
    <property type="match status" value="2"/>
</dbReference>
<keyword evidence="10 14" id="KW-0067">ATP-binding</keyword>
<evidence type="ECO:0000256" key="11">
    <source>
        <dbReference type="ARBA" id="ARBA00047899"/>
    </source>
</evidence>
<reference evidence="19" key="3">
    <citation type="journal article" date="2014" name="Nature">
        <title>Elephant shark genome provides unique insights into gnathostome evolution.</title>
        <authorList>
            <consortium name="International Elephant Shark Genome Sequencing Consortium"/>
            <person name="Venkatesh B."/>
            <person name="Lee A.P."/>
            <person name="Ravi V."/>
            <person name="Maurya A.K."/>
            <person name="Lian M.M."/>
            <person name="Swann J.B."/>
            <person name="Ohta Y."/>
            <person name="Flajnik M.F."/>
            <person name="Sutoh Y."/>
            <person name="Kasahara M."/>
            <person name="Hoon S."/>
            <person name="Gangu V."/>
            <person name="Roy S.W."/>
            <person name="Irimia M."/>
            <person name="Korzh V."/>
            <person name="Kondrychyn I."/>
            <person name="Lim Z.W."/>
            <person name="Tay B.H."/>
            <person name="Tohari S."/>
            <person name="Kong K.W."/>
            <person name="Ho S."/>
            <person name="Lorente-Galdos B."/>
            <person name="Quilez J."/>
            <person name="Marques-Bonet T."/>
            <person name="Raney B.J."/>
            <person name="Ingham P.W."/>
            <person name="Tay A."/>
            <person name="Hillier L.W."/>
            <person name="Minx P."/>
            <person name="Boehm T."/>
            <person name="Wilson R.K."/>
            <person name="Brenner S."/>
            <person name="Warren W.C."/>
        </authorList>
    </citation>
    <scope>NUCLEOTIDE SEQUENCE [LARGE SCALE GENOMIC DNA]</scope>
</reference>
<evidence type="ECO:0000256" key="5">
    <source>
        <dbReference type="ARBA" id="ARBA00022553"/>
    </source>
</evidence>
<gene>
    <name evidence="18" type="primary">rps6ka2</name>
</gene>
<evidence type="ECO:0000256" key="7">
    <source>
        <dbReference type="ARBA" id="ARBA00022737"/>
    </source>
</evidence>
<dbReference type="PROSITE" id="PS51285">
    <property type="entry name" value="AGC_KINASE_CTER"/>
    <property type="match status" value="1"/>
</dbReference>
<dbReference type="PIRSF" id="PIRSF000606">
    <property type="entry name" value="Ribsml_S6_kin_2"/>
    <property type="match status" value="1"/>
</dbReference>
<dbReference type="Gene3D" id="1.10.510.10">
    <property type="entry name" value="Transferase(Phosphotransferase) domain 1"/>
    <property type="match status" value="2"/>
</dbReference>
<dbReference type="InterPro" id="IPR011009">
    <property type="entry name" value="Kinase-like_dom_sf"/>
</dbReference>
<dbReference type="InterPro" id="IPR017892">
    <property type="entry name" value="Pkinase_C"/>
</dbReference>
<dbReference type="SMART" id="SM00133">
    <property type="entry name" value="S_TK_X"/>
    <property type="match status" value="1"/>
</dbReference>
<dbReference type="GO" id="GO:0005524">
    <property type="term" value="F:ATP binding"/>
    <property type="evidence" value="ECO:0007669"/>
    <property type="project" value="UniProtKB-UniRule"/>
</dbReference>
<comment type="catalytic activity">
    <reaction evidence="12">
        <text>L-seryl-[protein] + ATP = O-phospho-L-seryl-[protein] + ADP + H(+)</text>
        <dbReference type="Rhea" id="RHEA:17989"/>
        <dbReference type="Rhea" id="RHEA-COMP:9863"/>
        <dbReference type="Rhea" id="RHEA-COMP:11604"/>
        <dbReference type="ChEBI" id="CHEBI:15378"/>
        <dbReference type="ChEBI" id="CHEBI:29999"/>
        <dbReference type="ChEBI" id="CHEBI:30616"/>
        <dbReference type="ChEBI" id="CHEBI:83421"/>
        <dbReference type="ChEBI" id="CHEBI:456216"/>
        <dbReference type="EC" id="2.7.11.1"/>
    </reaction>
</comment>
<evidence type="ECO:0000256" key="14">
    <source>
        <dbReference type="PIRSR" id="PIRSR000606-51"/>
    </source>
</evidence>
<accession>A0A4W3H0J3</accession>
<keyword evidence="4" id="KW-0723">Serine/threonine-protein kinase</keyword>
<reference evidence="18" key="4">
    <citation type="submission" date="2025-08" db="UniProtKB">
        <authorList>
            <consortium name="Ensembl"/>
        </authorList>
    </citation>
    <scope>IDENTIFICATION</scope>
</reference>
<feature type="binding site" evidence="14">
    <location>
        <begin position="380"/>
        <end position="388"/>
    </location>
    <ligand>
        <name>ATP</name>
        <dbReference type="ChEBI" id="CHEBI:30616"/>
    </ligand>
</feature>
<dbReference type="GO" id="GO:0035556">
    <property type="term" value="P:intracellular signal transduction"/>
    <property type="evidence" value="ECO:0007669"/>
    <property type="project" value="InterPro"/>
</dbReference>
<dbReference type="PROSITE" id="PS50011">
    <property type="entry name" value="PROTEIN_KINASE_DOM"/>
    <property type="match status" value="2"/>
</dbReference>
<dbReference type="Gene3D" id="3.30.200.20">
    <property type="entry name" value="Phosphorylase Kinase, domain 1"/>
    <property type="match status" value="2"/>
</dbReference>
<comment type="cofactor">
    <cofactor evidence="1">
        <name>Mg(2+)</name>
        <dbReference type="ChEBI" id="CHEBI:18420"/>
    </cofactor>
</comment>
<dbReference type="InterPro" id="IPR016239">
    <property type="entry name" value="Ribosomal_S6_kinase_II"/>
</dbReference>
<dbReference type="PROSITE" id="PS00108">
    <property type="entry name" value="PROTEIN_KINASE_ST"/>
    <property type="match status" value="2"/>
</dbReference>
<dbReference type="GO" id="GO:0000287">
    <property type="term" value="F:magnesium ion binding"/>
    <property type="evidence" value="ECO:0007669"/>
    <property type="project" value="InterPro"/>
</dbReference>
<evidence type="ECO:0000256" key="13">
    <source>
        <dbReference type="PIRSR" id="PIRSR000606-50"/>
    </source>
</evidence>
<keyword evidence="9" id="KW-0418">Kinase</keyword>
<evidence type="ECO:0000256" key="15">
    <source>
        <dbReference type="PROSITE-ProRule" id="PRU10141"/>
    </source>
</evidence>
<feature type="binding site" evidence="14">
    <location>
        <begin position="38"/>
        <end position="46"/>
    </location>
    <ligand>
        <name>ATP</name>
        <dbReference type="ChEBI" id="CHEBI:30616"/>
    </ligand>
</feature>
<reference evidence="18" key="5">
    <citation type="submission" date="2025-09" db="UniProtKB">
        <authorList>
            <consortium name="Ensembl"/>
        </authorList>
    </citation>
    <scope>IDENTIFICATION</scope>
</reference>
<feature type="domain" description="AGC-kinase C-terminal" evidence="17">
    <location>
        <begin position="292"/>
        <end position="361"/>
    </location>
</feature>
<feature type="active site" description="Proton acceptor" evidence="13">
    <location>
        <position position="491"/>
    </location>
</feature>
<dbReference type="InterPro" id="IPR000961">
    <property type="entry name" value="AGC-kinase_C"/>
</dbReference>
<reference evidence="19" key="1">
    <citation type="journal article" date="2006" name="Science">
        <title>Ancient noncoding elements conserved in the human genome.</title>
        <authorList>
            <person name="Venkatesh B."/>
            <person name="Kirkness E.F."/>
            <person name="Loh Y.H."/>
            <person name="Halpern A.L."/>
            <person name="Lee A.P."/>
            <person name="Johnson J."/>
            <person name="Dandona N."/>
            <person name="Viswanathan L.D."/>
            <person name="Tay A."/>
            <person name="Venter J.C."/>
            <person name="Strausberg R.L."/>
            <person name="Brenner S."/>
        </authorList>
    </citation>
    <scope>NUCLEOTIDE SEQUENCE [LARGE SCALE GENOMIC DNA]</scope>
</reference>
<name>A0A4W3H0J3_CALMI</name>
<dbReference type="FunFam" id="3.30.200.20:FF:000013">
    <property type="entry name" value="Ribosomal protein S6 kinase"/>
    <property type="match status" value="1"/>
</dbReference>
<evidence type="ECO:0000256" key="6">
    <source>
        <dbReference type="ARBA" id="ARBA00022679"/>
    </source>
</evidence>
<keyword evidence="19" id="KW-1185">Reference proteome</keyword>
<dbReference type="CDD" id="cd05582">
    <property type="entry name" value="STKc_RSK_N"/>
    <property type="match status" value="1"/>
</dbReference>
<dbReference type="Ensembl" id="ENSCMIT00000009572.1">
    <property type="protein sequence ID" value="ENSCMIP00000009316.1"/>
    <property type="gene ID" value="ENSCMIG00000004449.1"/>
</dbReference>
<keyword evidence="7" id="KW-0677">Repeat</keyword>
<dbReference type="InterPro" id="IPR008271">
    <property type="entry name" value="Ser/Thr_kinase_AS"/>
</dbReference>
<comment type="similarity">
    <text evidence="2">Belongs to the protein kinase superfamily. AGC Ser/Thr protein kinase family. S6 kinase subfamily.</text>
</comment>
<dbReference type="PANTHER" id="PTHR24351">
    <property type="entry name" value="RIBOSOMAL PROTEIN S6 KINASE"/>
    <property type="match status" value="1"/>
</dbReference>
<evidence type="ECO:0000256" key="1">
    <source>
        <dbReference type="ARBA" id="ARBA00001946"/>
    </source>
</evidence>
<evidence type="ECO:0000256" key="10">
    <source>
        <dbReference type="ARBA" id="ARBA00022840"/>
    </source>
</evidence>
<keyword evidence="5" id="KW-0597">Phosphoprotein</keyword>
<dbReference type="Pfam" id="PF00433">
    <property type="entry name" value="Pkinase_C"/>
    <property type="match status" value="1"/>
</dbReference>
<feature type="binding site" evidence="14 15">
    <location>
        <position position="403"/>
    </location>
    <ligand>
        <name>ATP</name>
        <dbReference type="ChEBI" id="CHEBI:30616"/>
    </ligand>
</feature>
<dbReference type="GO" id="GO:0106310">
    <property type="term" value="F:protein serine kinase activity"/>
    <property type="evidence" value="ECO:0007669"/>
    <property type="project" value="RHEA"/>
</dbReference>
<evidence type="ECO:0000259" key="17">
    <source>
        <dbReference type="PROSITE" id="PS51285"/>
    </source>
</evidence>
<dbReference type="GO" id="GO:0004674">
    <property type="term" value="F:protein serine/threonine kinase activity"/>
    <property type="evidence" value="ECO:0007669"/>
    <property type="project" value="UniProtKB-KW"/>
</dbReference>
<dbReference type="FunFam" id="1.10.510.10:FF:000041">
    <property type="entry name" value="Ribosomal protein S6 kinase"/>
    <property type="match status" value="1"/>
</dbReference>
<dbReference type="EC" id="2.7.11.1" evidence="3"/>
<feature type="domain" description="Protein kinase" evidence="16">
    <location>
        <begin position="374"/>
        <end position="631"/>
    </location>
</feature>
<dbReference type="AlphaFoldDB" id="A0A4W3H0J3"/>
<sequence length="692" mass="78096">MCTVSCDEGIVKEIDISNHVKEGFEKADPSQFELLKVLGQGSYGKVFLVKKIKGSDAGQLYAMKVLKKATLKVRDRVRSKMERDILAEVNHPFIVKLHYAFQTEGKLYLILDFLRGGDLFTRLSKEVMFTEEDVKFYLAELALALDHLHGLGIIYRDLKPENVLLDEDGHIKITDFGLSKEAVDQDKRAYSFCGTIEYMAPEVVNRRGHAQSADWWSFGVLMFEMLTGSLPFQGKDRKETMALILKAKLGMPQFLSPEAQSLLRALFKRNPSNRLGAGPDGVEEIKRHHFFGTIDWNKLYRKEIKPPFKPAVGRPEDTFHFDPEFTSRTPTDSPGLPPSANTHQLFRGFSFLAVTNAPGSSCSHSSLHFYFLLEILNEDIGVGSYSVCKRCVHKATSVEYAVKIIDKSKRDPSEEIQILLRYGQHPNIITLKDVYDDGKYLYLVMELMRGGELLDRILKQKCFSEREASAVLYTITKTVEYLHSQGVVHRDLKPSNILYVDDSGNSDSIRICDFGFAKQLRAENGLLMTPCYTANFVAPEVLKRQGYDAACDIWSLGILLYTMLAGFTPFANGPDDTPEEILARIGSGKYALTGGNWDTVSDAAKDMVSKMLHVDPHQRHTAMQVLRHPWIVNREFLSQSQLNRQDAQLVKGAMAATYFALNRTPQAPRLEPVLASNLAQRRGMKRLTSTRL</sequence>
<evidence type="ECO:0000256" key="2">
    <source>
        <dbReference type="ARBA" id="ARBA00009804"/>
    </source>
</evidence>